<gene>
    <name evidence="1" type="ORF">EDM58_22745</name>
</gene>
<dbReference type="AlphaFoldDB" id="A0A3M8C5S1"/>
<sequence>MITVFIEYKLILEKRGETLALLAERESVSCGLGARQYRCLEGCDQPGLFVETFEVDSLEQYEQIKQWRLEDEAFCACIAGGANKLNIWAFAPVRP</sequence>
<evidence type="ECO:0000313" key="1">
    <source>
        <dbReference type="EMBL" id="RNB70901.1"/>
    </source>
</evidence>
<evidence type="ECO:0008006" key="3">
    <source>
        <dbReference type="Google" id="ProtNLM"/>
    </source>
</evidence>
<name>A0A3M8C5S1_9BACL</name>
<reference evidence="1 2" key="1">
    <citation type="submission" date="2018-10" db="EMBL/GenBank/DDBJ databases">
        <title>Phylogenomics of Brevibacillus.</title>
        <authorList>
            <person name="Dunlap C."/>
        </authorList>
    </citation>
    <scope>NUCLEOTIDE SEQUENCE [LARGE SCALE GENOMIC DNA]</scope>
    <source>
        <strain evidence="1 2">JCM 15085</strain>
    </source>
</reference>
<accession>A0A3M8C5S1</accession>
<organism evidence="1 2">
    <name type="scientific">Brevibacillus panacihumi</name>
    <dbReference type="NCBI Taxonomy" id="497735"/>
    <lineage>
        <taxon>Bacteria</taxon>
        <taxon>Bacillati</taxon>
        <taxon>Bacillota</taxon>
        <taxon>Bacilli</taxon>
        <taxon>Bacillales</taxon>
        <taxon>Paenibacillaceae</taxon>
        <taxon>Brevibacillus</taxon>
    </lineage>
</organism>
<dbReference type="RefSeq" id="WP_122915365.1">
    <property type="nucleotide sequence ID" value="NZ_RHHT01000066.1"/>
</dbReference>
<proteinExistence type="predicted"/>
<dbReference type="Proteomes" id="UP000281915">
    <property type="component" value="Unassembled WGS sequence"/>
</dbReference>
<evidence type="ECO:0000313" key="2">
    <source>
        <dbReference type="Proteomes" id="UP000281915"/>
    </source>
</evidence>
<comment type="caution">
    <text evidence="1">The sequence shown here is derived from an EMBL/GenBank/DDBJ whole genome shotgun (WGS) entry which is preliminary data.</text>
</comment>
<protein>
    <recommendedName>
        <fullName evidence="3">DUF4242 domain-containing protein</fullName>
    </recommendedName>
</protein>
<dbReference type="EMBL" id="RHHT01000066">
    <property type="protein sequence ID" value="RNB70901.1"/>
    <property type="molecule type" value="Genomic_DNA"/>
</dbReference>